<dbReference type="InterPro" id="IPR011701">
    <property type="entry name" value="MFS"/>
</dbReference>
<feature type="transmembrane region" description="Helical" evidence="7">
    <location>
        <begin position="136"/>
        <end position="155"/>
    </location>
</feature>
<feature type="region of interest" description="Disordered" evidence="6">
    <location>
        <begin position="463"/>
        <end position="487"/>
    </location>
</feature>
<dbReference type="PANTHER" id="PTHR23504:SF115">
    <property type="entry name" value="MULTIDRUG RESISTANCE PROTEIN 2"/>
    <property type="match status" value="1"/>
</dbReference>
<keyword evidence="5 7" id="KW-0472">Membrane</keyword>
<evidence type="ECO:0000256" key="4">
    <source>
        <dbReference type="ARBA" id="ARBA00022989"/>
    </source>
</evidence>
<dbReference type="InterPro" id="IPR001958">
    <property type="entry name" value="Tet-R_TetA/multi-R_MdtG-like"/>
</dbReference>
<keyword evidence="3 7" id="KW-0812">Transmembrane</keyword>
<feature type="transmembrane region" description="Helical" evidence="7">
    <location>
        <begin position="339"/>
        <end position="358"/>
    </location>
</feature>
<evidence type="ECO:0000256" key="5">
    <source>
        <dbReference type="ARBA" id="ARBA00023136"/>
    </source>
</evidence>
<dbReference type="SUPFAM" id="SSF103473">
    <property type="entry name" value="MFS general substrate transporter"/>
    <property type="match status" value="1"/>
</dbReference>
<evidence type="ECO:0000313" key="10">
    <source>
        <dbReference type="Proteomes" id="UP000541610"/>
    </source>
</evidence>
<keyword evidence="2" id="KW-0813">Transport</keyword>
<feature type="transmembrane region" description="Helical" evidence="7">
    <location>
        <begin position="161"/>
        <end position="182"/>
    </location>
</feature>
<protein>
    <recommendedName>
        <fullName evidence="8">Major facilitator superfamily (MFS) profile domain-containing protein</fullName>
    </recommendedName>
</protein>
<feature type="transmembrane region" description="Helical" evidence="7">
    <location>
        <begin position="222"/>
        <end position="242"/>
    </location>
</feature>
<dbReference type="InterPro" id="IPR020846">
    <property type="entry name" value="MFS_dom"/>
</dbReference>
<dbReference type="AlphaFoldDB" id="A0A7J6P711"/>
<evidence type="ECO:0000256" key="2">
    <source>
        <dbReference type="ARBA" id="ARBA00022448"/>
    </source>
</evidence>
<evidence type="ECO:0000256" key="3">
    <source>
        <dbReference type="ARBA" id="ARBA00022692"/>
    </source>
</evidence>
<name>A0A7J6P711_PEROL</name>
<gene>
    <name evidence="9" type="ORF">FOZ60_014715</name>
</gene>
<dbReference type="InterPro" id="IPR036259">
    <property type="entry name" value="MFS_trans_sf"/>
</dbReference>
<dbReference type="Proteomes" id="UP000541610">
    <property type="component" value="Unassembled WGS sequence"/>
</dbReference>
<comment type="subcellular location">
    <subcellularLocation>
        <location evidence="1">Membrane</location>
        <topology evidence="1">Multi-pass membrane protein</topology>
    </subcellularLocation>
</comment>
<dbReference type="CDD" id="cd17325">
    <property type="entry name" value="MFS_MdtG_SLC18_like"/>
    <property type="match status" value="1"/>
</dbReference>
<feature type="transmembrane region" description="Helical" evidence="7">
    <location>
        <begin position="364"/>
        <end position="385"/>
    </location>
</feature>
<sequence length="487" mass="53019">MDCFSVHVLVSQYCSLIIYMACHWYRKILPIPDGGSDGPLPPNDYYNLNHWKRLLYRLKYRPRRVADLTMIFFSIFLEWLGSTLLAPVTPWYVEELAPDMNQGTAASILMASYAVGTFIASLISGPLSDRFGRRPVFLAGMTIYTVAQFLVANAWDLTTFAVFRAIGGTAAGSRPVIIAYLIDSSRPVDMKLYGAFLGLSVVVGRSIGPIIGGALASVSLSFPFYFIGIVAAVLLMLMFLFLRESLVKDKNGNPIKPAGMNMVDPPRNKYLVPTVMCLSLASFCGQTIGITWQTVFGLIGVDYYGLTTSQNGSALGVQAVAPVVMNLIYLPLTHFIPAALVGSMGMLISMIIMVVPFVHNLAAVIVLGLCMQAGTSLYFAGQAYYNSVIAPPKKRGLVNSCVMASSNVGGIVGPLVAGDLYDLGLFDPFYFSISLSATGFVACIGIFFGMRYQMNLYRSAQRDSRERAQGQDEDADRATVASPRSHE</sequence>
<feature type="transmembrane region" description="Helical" evidence="7">
    <location>
        <begin position="312"/>
        <end position="332"/>
    </location>
</feature>
<evidence type="ECO:0000256" key="6">
    <source>
        <dbReference type="SAM" id="MobiDB-lite"/>
    </source>
</evidence>
<dbReference type="Pfam" id="PF07690">
    <property type="entry name" value="MFS_1"/>
    <property type="match status" value="1"/>
</dbReference>
<accession>A0A7J6P711</accession>
<evidence type="ECO:0000313" key="9">
    <source>
        <dbReference type="EMBL" id="KAF4691832.1"/>
    </source>
</evidence>
<dbReference type="GO" id="GO:0016020">
    <property type="term" value="C:membrane"/>
    <property type="evidence" value="ECO:0007669"/>
    <property type="project" value="UniProtKB-SubCell"/>
</dbReference>
<feature type="transmembrane region" description="Helical" evidence="7">
    <location>
        <begin position="397"/>
        <end position="417"/>
    </location>
</feature>
<evidence type="ECO:0000256" key="7">
    <source>
        <dbReference type="SAM" id="Phobius"/>
    </source>
</evidence>
<comment type="caution">
    <text evidence="9">The sequence shown here is derived from an EMBL/GenBank/DDBJ whole genome shotgun (WGS) entry which is preliminary data.</text>
</comment>
<feature type="transmembrane region" description="Helical" evidence="7">
    <location>
        <begin position="65"/>
        <end position="85"/>
    </location>
</feature>
<dbReference type="InterPro" id="IPR005829">
    <property type="entry name" value="Sugar_transporter_CS"/>
</dbReference>
<dbReference type="PANTHER" id="PTHR23504">
    <property type="entry name" value="MAJOR FACILITATOR SUPERFAMILY DOMAIN-CONTAINING PROTEIN 10"/>
    <property type="match status" value="1"/>
</dbReference>
<dbReference type="GO" id="GO:0022857">
    <property type="term" value="F:transmembrane transporter activity"/>
    <property type="evidence" value="ECO:0007669"/>
    <property type="project" value="InterPro"/>
</dbReference>
<keyword evidence="4 7" id="KW-1133">Transmembrane helix</keyword>
<dbReference type="PROSITE" id="PS50850">
    <property type="entry name" value="MFS"/>
    <property type="match status" value="1"/>
</dbReference>
<feature type="transmembrane region" description="Helical" evidence="7">
    <location>
        <begin position="429"/>
        <end position="449"/>
    </location>
</feature>
<dbReference type="Gene3D" id="1.20.1250.20">
    <property type="entry name" value="MFS general substrate transporter like domains"/>
    <property type="match status" value="1"/>
</dbReference>
<feature type="domain" description="Major facilitator superfamily (MFS) profile" evidence="8">
    <location>
        <begin position="67"/>
        <end position="451"/>
    </location>
</feature>
<feature type="transmembrane region" description="Helical" evidence="7">
    <location>
        <begin position="270"/>
        <end position="292"/>
    </location>
</feature>
<organism evidence="9 10">
    <name type="scientific">Perkinsus olseni</name>
    <name type="common">Perkinsus atlanticus</name>
    <dbReference type="NCBI Taxonomy" id="32597"/>
    <lineage>
        <taxon>Eukaryota</taxon>
        <taxon>Sar</taxon>
        <taxon>Alveolata</taxon>
        <taxon>Perkinsozoa</taxon>
        <taxon>Perkinsea</taxon>
        <taxon>Perkinsida</taxon>
        <taxon>Perkinsidae</taxon>
        <taxon>Perkinsus</taxon>
    </lineage>
</organism>
<dbReference type="EMBL" id="JABANP010000070">
    <property type="protein sequence ID" value="KAF4691832.1"/>
    <property type="molecule type" value="Genomic_DNA"/>
</dbReference>
<proteinExistence type="predicted"/>
<dbReference type="PRINTS" id="PR01035">
    <property type="entry name" value="TCRTETA"/>
</dbReference>
<feature type="transmembrane region" description="Helical" evidence="7">
    <location>
        <begin position="105"/>
        <end position="124"/>
    </location>
</feature>
<evidence type="ECO:0000259" key="8">
    <source>
        <dbReference type="PROSITE" id="PS50850"/>
    </source>
</evidence>
<feature type="transmembrane region" description="Helical" evidence="7">
    <location>
        <begin position="194"/>
        <end position="216"/>
    </location>
</feature>
<reference evidence="9 10" key="1">
    <citation type="submission" date="2020-04" db="EMBL/GenBank/DDBJ databases">
        <title>Perkinsus olseni comparative genomics.</title>
        <authorList>
            <person name="Bogema D.R."/>
        </authorList>
    </citation>
    <scope>NUCLEOTIDE SEQUENCE [LARGE SCALE GENOMIC DNA]</scope>
    <source>
        <strain evidence="9">00978-12</strain>
    </source>
</reference>
<dbReference type="OrthoDB" id="10262656at2759"/>
<dbReference type="PROSITE" id="PS00216">
    <property type="entry name" value="SUGAR_TRANSPORT_1"/>
    <property type="match status" value="1"/>
</dbReference>
<evidence type="ECO:0000256" key="1">
    <source>
        <dbReference type="ARBA" id="ARBA00004141"/>
    </source>
</evidence>